<dbReference type="Proteomes" id="UP000886883">
    <property type="component" value="Unassembled WGS sequence"/>
</dbReference>
<protein>
    <recommendedName>
        <fullName evidence="3">Alternate signal-mediated exported protein, CPF_0494 family</fullName>
    </recommendedName>
</protein>
<dbReference type="AlphaFoldDB" id="A0A9D2MT79"/>
<reference evidence="1" key="1">
    <citation type="journal article" date="2021" name="PeerJ">
        <title>Extensive microbial diversity within the chicken gut microbiome revealed by metagenomics and culture.</title>
        <authorList>
            <person name="Gilroy R."/>
            <person name="Ravi A."/>
            <person name="Getino M."/>
            <person name="Pursley I."/>
            <person name="Horton D.L."/>
            <person name="Alikhan N.F."/>
            <person name="Baker D."/>
            <person name="Gharbi K."/>
            <person name="Hall N."/>
            <person name="Watson M."/>
            <person name="Adriaenssens E.M."/>
            <person name="Foster-Nyarko E."/>
            <person name="Jarju S."/>
            <person name="Secka A."/>
            <person name="Antonio M."/>
            <person name="Oren A."/>
            <person name="Chaudhuri R.R."/>
            <person name="La Ragione R."/>
            <person name="Hildebrand F."/>
            <person name="Pallen M.J."/>
        </authorList>
    </citation>
    <scope>NUCLEOTIDE SEQUENCE</scope>
    <source>
        <strain evidence="1">USAMLcec3-2134</strain>
    </source>
</reference>
<evidence type="ECO:0008006" key="3">
    <source>
        <dbReference type="Google" id="ProtNLM"/>
    </source>
</evidence>
<evidence type="ECO:0000313" key="1">
    <source>
        <dbReference type="EMBL" id="HJB92021.1"/>
    </source>
</evidence>
<comment type="caution">
    <text evidence="1">The sequence shown here is derived from an EMBL/GenBank/DDBJ whole genome shotgun (WGS) entry which is preliminary data.</text>
</comment>
<reference evidence="1" key="2">
    <citation type="submission" date="2021-04" db="EMBL/GenBank/DDBJ databases">
        <authorList>
            <person name="Gilroy R."/>
        </authorList>
    </citation>
    <scope>NUCLEOTIDE SEQUENCE</scope>
    <source>
        <strain evidence="1">USAMLcec3-2134</strain>
    </source>
</reference>
<gene>
    <name evidence="1" type="ORF">H9763_11235</name>
</gene>
<proteinExistence type="predicted"/>
<accession>A0A9D2MT79</accession>
<evidence type="ECO:0000313" key="2">
    <source>
        <dbReference type="Proteomes" id="UP000886883"/>
    </source>
</evidence>
<sequence>MDRGKRQNKSRRRRQGRRFNRRAGMLILSFLLIAAAVIGGTMAWLNDETAPLVNTFIPSTVDTEITEEFDGHKKENVNVTNIGDTEAYIRVKLVTYRVDGEGNHIGGTAEIPGFTPGEGWVEYNGHYYYTLPVEPGESPADALIDSIELKKYNDADGGRQVIEVMAEAIQSRPAAAVGEAWGVSIAPDSVTEYTAGATE</sequence>
<organism evidence="1 2">
    <name type="scientific">Candidatus Eisenbergiella merdigallinarum</name>
    <dbReference type="NCBI Taxonomy" id="2838552"/>
    <lineage>
        <taxon>Bacteria</taxon>
        <taxon>Bacillati</taxon>
        <taxon>Bacillota</taxon>
        <taxon>Clostridia</taxon>
        <taxon>Lachnospirales</taxon>
        <taxon>Lachnospiraceae</taxon>
        <taxon>Eisenbergiella</taxon>
    </lineage>
</organism>
<name>A0A9D2MT79_9FIRM</name>
<dbReference type="EMBL" id="DWXE01000041">
    <property type="protein sequence ID" value="HJB92021.1"/>
    <property type="molecule type" value="Genomic_DNA"/>
</dbReference>